<dbReference type="Pfam" id="PF00567">
    <property type="entry name" value="TUDOR"/>
    <property type="match status" value="1"/>
</dbReference>
<organism evidence="3 4">
    <name type="scientific">Ramazzottius varieornatus</name>
    <name type="common">Water bear</name>
    <name type="synonym">Tardigrade</name>
    <dbReference type="NCBI Taxonomy" id="947166"/>
    <lineage>
        <taxon>Eukaryota</taxon>
        <taxon>Metazoa</taxon>
        <taxon>Ecdysozoa</taxon>
        <taxon>Tardigrada</taxon>
        <taxon>Eutardigrada</taxon>
        <taxon>Parachela</taxon>
        <taxon>Hypsibioidea</taxon>
        <taxon>Ramazzottiidae</taxon>
        <taxon>Ramazzottius</taxon>
    </lineage>
</organism>
<dbReference type="Proteomes" id="UP000186922">
    <property type="component" value="Unassembled WGS sequence"/>
</dbReference>
<dbReference type="Gene3D" id="2.30.30.140">
    <property type="match status" value="1"/>
</dbReference>
<keyword evidence="4" id="KW-1185">Reference proteome</keyword>
<dbReference type="PROSITE" id="PS50304">
    <property type="entry name" value="TUDOR"/>
    <property type="match status" value="1"/>
</dbReference>
<dbReference type="InterPro" id="IPR002999">
    <property type="entry name" value="Tudor"/>
</dbReference>
<reference evidence="3 4" key="1">
    <citation type="journal article" date="2016" name="Nat. Commun.">
        <title>Extremotolerant tardigrade genome and improved radiotolerance of human cultured cells by tardigrade-unique protein.</title>
        <authorList>
            <person name="Hashimoto T."/>
            <person name="Horikawa D.D."/>
            <person name="Saito Y."/>
            <person name="Kuwahara H."/>
            <person name="Kozuka-Hata H."/>
            <person name="Shin-I T."/>
            <person name="Minakuchi Y."/>
            <person name="Ohishi K."/>
            <person name="Motoyama A."/>
            <person name="Aizu T."/>
            <person name="Enomoto A."/>
            <person name="Kondo K."/>
            <person name="Tanaka S."/>
            <person name="Hara Y."/>
            <person name="Koshikawa S."/>
            <person name="Sagara H."/>
            <person name="Miura T."/>
            <person name="Yokobori S."/>
            <person name="Miyagawa K."/>
            <person name="Suzuki Y."/>
            <person name="Kubo T."/>
            <person name="Oyama M."/>
            <person name="Kohara Y."/>
            <person name="Fujiyama A."/>
            <person name="Arakawa K."/>
            <person name="Katayama T."/>
            <person name="Toyoda A."/>
            <person name="Kunieda T."/>
        </authorList>
    </citation>
    <scope>NUCLEOTIDE SEQUENCE [LARGE SCALE GENOMIC DNA]</scope>
    <source>
        <strain evidence="3 4">YOKOZUNA-1</strain>
    </source>
</reference>
<accession>A0A1D1W6J0</accession>
<feature type="region of interest" description="Disordered" evidence="1">
    <location>
        <begin position="49"/>
        <end position="76"/>
    </location>
</feature>
<gene>
    <name evidence="3" type="primary">RvY_17618</name>
    <name evidence="3" type="synonym">RvY_17618.1</name>
    <name evidence="3" type="ORF">RvY_17618-1</name>
</gene>
<dbReference type="SUPFAM" id="SSF63748">
    <property type="entry name" value="Tudor/PWWP/MBT"/>
    <property type="match status" value="1"/>
</dbReference>
<evidence type="ECO:0000256" key="1">
    <source>
        <dbReference type="SAM" id="MobiDB-lite"/>
    </source>
</evidence>
<comment type="caution">
    <text evidence="3">The sequence shown here is derived from an EMBL/GenBank/DDBJ whole genome shotgun (WGS) entry which is preliminary data.</text>
</comment>
<evidence type="ECO:0000259" key="2">
    <source>
        <dbReference type="PROSITE" id="PS50304"/>
    </source>
</evidence>
<feature type="region of interest" description="Disordered" evidence="1">
    <location>
        <begin position="89"/>
        <end position="127"/>
    </location>
</feature>
<name>A0A1D1W6J0_RAMVA</name>
<feature type="region of interest" description="Disordered" evidence="1">
    <location>
        <begin position="165"/>
        <end position="211"/>
    </location>
</feature>
<feature type="domain" description="Tudor" evidence="2">
    <location>
        <begin position="374"/>
        <end position="432"/>
    </location>
</feature>
<proteinExistence type="predicted"/>
<protein>
    <recommendedName>
        <fullName evidence="2">Tudor domain-containing protein</fullName>
    </recommendedName>
</protein>
<feature type="compositionally biased region" description="Low complexity" evidence="1">
    <location>
        <begin position="186"/>
        <end position="208"/>
    </location>
</feature>
<sequence length="517" mass="57135">MLSFACPSVPYTPRPVSSAGMAPFKFPNYVNHHRPNELSAAVKRFSALRSPSHSSSSNHSIHQNGFNHKNDAHDDRLNSNYEKMDIRVMSSSSGSGGSSKGLQQNKVPNGVQDLHSGTEGKTSSSGYETCSSSSFFRRFVQTQQAVTHTPPEIRAQTEAQAVTLVQAESEPEPDTQNTVTENMDPRSYFSRSSASSRASDHSSNSCSSTQVNHVESGMKAFAITPGLNGLSKPIPKSFESNEGIHNGYATFAPDGSAVYVSGPASSSQAPEVHLEGKSSGKRSLILEREMKEVGVGSEPHVEQNCYWFGKAHPKLIQSYKKGDILRVHVANTILDPKHLFLVHDEDLTFDAKIKEMSEQMKAREEWQIRFREPPALDSVVCARCPSRNYEWYRGIVFAQQAASVSVFFVDIGETAKVWLDDLRAIFKSVIDVPRQTVFVELEGIDAVNTGYYSDETIAVTRNQALQGKNFRLIVTDVRGHDIWGKLYLETTNGGVGLPISELYKQFGITDMKKEDLN</sequence>
<evidence type="ECO:0000313" key="4">
    <source>
        <dbReference type="Proteomes" id="UP000186922"/>
    </source>
</evidence>
<dbReference type="AlphaFoldDB" id="A0A1D1W6J0"/>
<dbReference type="SMART" id="SM00333">
    <property type="entry name" value="TUDOR"/>
    <property type="match status" value="1"/>
</dbReference>
<feature type="compositionally biased region" description="Low complexity" evidence="1">
    <location>
        <begin position="50"/>
        <end position="62"/>
    </location>
</feature>
<evidence type="ECO:0000313" key="3">
    <source>
        <dbReference type="EMBL" id="GAV07828.1"/>
    </source>
</evidence>
<dbReference type="EMBL" id="BDGG01000016">
    <property type="protein sequence ID" value="GAV07828.1"/>
    <property type="molecule type" value="Genomic_DNA"/>
</dbReference>
<dbReference type="CDD" id="cd20379">
    <property type="entry name" value="Tudor_dTUD-like"/>
    <property type="match status" value="1"/>
</dbReference>